<protein>
    <submittedName>
        <fullName evidence="3">Putative tricarboxylic transport membrane protein</fullName>
    </submittedName>
</protein>
<comment type="similarity">
    <text evidence="1">Belongs to the UPF0065 (bug) family.</text>
</comment>
<dbReference type="InterPro" id="IPR005064">
    <property type="entry name" value="BUG"/>
</dbReference>
<dbReference type="PIRSF" id="PIRSF017082">
    <property type="entry name" value="YflP"/>
    <property type="match status" value="1"/>
</dbReference>
<sequence length="332" mass="34335">MEKSPHHRHSFPQSFKRIAHVALASATFAMAVAASPAFALDTVKVMIGANPGGGYDQTGRSLGAAMIAAGVAKGASYDNKGGAGGTIGLTQFVNSDKGNPNALVVTGAVMVGAIETSRPPVTLKNATPVARLFADTMVLTVAANSPIKSLKDLTAQLKANPGSVSWGGGSKGSIDHILAGLIAKDIGVDPKKINYVPFAGGGEASASILGGHVTVGIAGVSEFLPFIKTGKMRALAVTSKDRTADLPTLKEQGVNVEIYNWRGVYGAPGITADQRKALIDAVVKATENNVWKDALQKNDWTPFLLTGDEFGKFVDAESARLGATLRELGVAK</sequence>
<dbReference type="AlphaFoldDB" id="A0A316F590"/>
<dbReference type="Proteomes" id="UP000245754">
    <property type="component" value="Unassembled WGS sequence"/>
</dbReference>
<dbReference type="PANTHER" id="PTHR42928:SF3">
    <property type="entry name" value="UPF0065 PROTEIN YFLP"/>
    <property type="match status" value="1"/>
</dbReference>
<dbReference type="RefSeq" id="WP_109582518.1">
    <property type="nucleotide sequence ID" value="NZ_QGGT01000001.1"/>
</dbReference>
<dbReference type="Pfam" id="PF03401">
    <property type="entry name" value="TctC"/>
    <property type="match status" value="1"/>
</dbReference>
<evidence type="ECO:0000313" key="3">
    <source>
        <dbReference type="EMBL" id="PWK38998.1"/>
    </source>
</evidence>
<keyword evidence="2" id="KW-0732">Signal</keyword>
<gene>
    <name evidence="3" type="ORF">C7419_1012901</name>
</gene>
<feature type="chain" id="PRO_5016262304" evidence="2">
    <location>
        <begin position="40"/>
        <end position="332"/>
    </location>
</feature>
<feature type="signal peptide" evidence="2">
    <location>
        <begin position="1"/>
        <end position="39"/>
    </location>
</feature>
<proteinExistence type="inferred from homology"/>
<dbReference type="CDD" id="cd07012">
    <property type="entry name" value="PBP2_Bug_TTT"/>
    <property type="match status" value="1"/>
</dbReference>
<reference evidence="3 4" key="1">
    <citation type="submission" date="2018-05" db="EMBL/GenBank/DDBJ databases">
        <title>Genomic Encyclopedia of Type Strains, Phase IV (KMG-V): Genome sequencing to study the core and pangenomes of soil and plant-associated prokaryotes.</title>
        <authorList>
            <person name="Whitman W."/>
        </authorList>
    </citation>
    <scope>NUCLEOTIDE SEQUENCE [LARGE SCALE GENOMIC DNA]</scope>
    <source>
        <strain evidence="3 4">SLV-132</strain>
    </source>
</reference>
<evidence type="ECO:0000313" key="4">
    <source>
        <dbReference type="Proteomes" id="UP000245754"/>
    </source>
</evidence>
<evidence type="ECO:0000256" key="2">
    <source>
        <dbReference type="SAM" id="SignalP"/>
    </source>
</evidence>
<dbReference type="Gene3D" id="3.40.190.10">
    <property type="entry name" value="Periplasmic binding protein-like II"/>
    <property type="match status" value="1"/>
</dbReference>
<keyword evidence="4" id="KW-1185">Reference proteome</keyword>
<name>A0A316F590_9BURK</name>
<comment type="caution">
    <text evidence="3">The sequence shown here is derived from an EMBL/GenBank/DDBJ whole genome shotgun (WGS) entry which is preliminary data.</text>
</comment>
<dbReference type="SUPFAM" id="SSF53850">
    <property type="entry name" value="Periplasmic binding protein-like II"/>
    <property type="match status" value="1"/>
</dbReference>
<dbReference type="Gene3D" id="3.40.190.150">
    <property type="entry name" value="Bordetella uptake gene, domain 1"/>
    <property type="match status" value="1"/>
</dbReference>
<accession>A0A316F590</accession>
<organism evidence="3 4">
    <name type="scientific">Cupriavidus plantarum</name>
    <dbReference type="NCBI Taxonomy" id="942865"/>
    <lineage>
        <taxon>Bacteria</taxon>
        <taxon>Pseudomonadati</taxon>
        <taxon>Pseudomonadota</taxon>
        <taxon>Betaproteobacteria</taxon>
        <taxon>Burkholderiales</taxon>
        <taxon>Burkholderiaceae</taxon>
        <taxon>Cupriavidus</taxon>
    </lineage>
</organism>
<dbReference type="PANTHER" id="PTHR42928">
    <property type="entry name" value="TRICARBOXYLATE-BINDING PROTEIN"/>
    <property type="match status" value="1"/>
</dbReference>
<dbReference type="EMBL" id="QGGT01000001">
    <property type="protein sequence ID" value="PWK38998.1"/>
    <property type="molecule type" value="Genomic_DNA"/>
</dbReference>
<dbReference type="InterPro" id="IPR042100">
    <property type="entry name" value="Bug_dom1"/>
</dbReference>
<evidence type="ECO:0000256" key="1">
    <source>
        <dbReference type="ARBA" id="ARBA00006987"/>
    </source>
</evidence>